<dbReference type="AlphaFoldDB" id="A0A9N9GJ90"/>
<reference evidence="10" key="1">
    <citation type="submission" date="2021-06" db="EMBL/GenBank/DDBJ databases">
        <authorList>
            <person name="Kallberg Y."/>
            <person name="Tangrot J."/>
            <person name="Rosling A."/>
        </authorList>
    </citation>
    <scope>NUCLEOTIDE SEQUENCE</scope>
    <source>
        <strain evidence="10">CL551</strain>
    </source>
</reference>
<evidence type="ECO:0000256" key="3">
    <source>
        <dbReference type="ARBA" id="ARBA00017059"/>
    </source>
</evidence>
<proteinExistence type="inferred from homology"/>
<comment type="caution">
    <text evidence="10">The sequence shown here is derived from an EMBL/GenBank/DDBJ whole genome shotgun (WGS) entry which is preliminary data.</text>
</comment>
<dbReference type="Pfam" id="PF06645">
    <property type="entry name" value="SPC12"/>
    <property type="match status" value="1"/>
</dbReference>
<evidence type="ECO:0000256" key="1">
    <source>
        <dbReference type="ARBA" id="ARBA00004477"/>
    </source>
</evidence>
<evidence type="ECO:0000313" key="11">
    <source>
        <dbReference type="Proteomes" id="UP000789342"/>
    </source>
</evidence>
<evidence type="ECO:0000256" key="4">
    <source>
        <dbReference type="ARBA" id="ARBA00022692"/>
    </source>
</evidence>
<keyword evidence="6 9" id="KW-1133">Transmembrane helix</keyword>
<evidence type="ECO:0000256" key="8">
    <source>
        <dbReference type="ARBA" id="ARBA00045204"/>
    </source>
</evidence>
<evidence type="ECO:0000256" key="9">
    <source>
        <dbReference type="SAM" id="Phobius"/>
    </source>
</evidence>
<evidence type="ECO:0000313" key="10">
    <source>
        <dbReference type="EMBL" id="CAG8605881.1"/>
    </source>
</evidence>
<keyword evidence="5" id="KW-0256">Endoplasmic reticulum</keyword>
<feature type="transmembrane region" description="Helical" evidence="9">
    <location>
        <begin position="46"/>
        <end position="67"/>
    </location>
</feature>
<comment type="subcellular location">
    <subcellularLocation>
        <location evidence="1">Endoplasmic reticulum membrane</location>
        <topology evidence="1">Multi-pass membrane protein</topology>
    </subcellularLocation>
</comment>
<name>A0A9N9GJ90_9GLOM</name>
<dbReference type="GO" id="GO:0045047">
    <property type="term" value="P:protein targeting to ER"/>
    <property type="evidence" value="ECO:0007669"/>
    <property type="project" value="TreeGrafter"/>
</dbReference>
<protein>
    <recommendedName>
        <fullName evidence="3">Signal peptidase complex subunit 1</fullName>
    </recommendedName>
</protein>
<dbReference type="Proteomes" id="UP000789342">
    <property type="component" value="Unassembled WGS sequence"/>
</dbReference>
<dbReference type="PANTHER" id="PTHR13202">
    <property type="entry name" value="MICROSOMAL SIGNAL PEPTIDASE 12 KDA SUBUNIT"/>
    <property type="match status" value="1"/>
</dbReference>
<comment type="function">
    <text evidence="8">Component of the signal peptidase complex (SPC) which catalyzes the cleavage of N-terminal signal sequences from nascent proteins as they are translocated into the lumen of the endoplasmic reticulum. Dispensable for SPC enzymatic activity.</text>
</comment>
<evidence type="ECO:0000256" key="5">
    <source>
        <dbReference type="ARBA" id="ARBA00022824"/>
    </source>
</evidence>
<accession>A0A9N9GJ90</accession>
<dbReference type="GO" id="GO:0005787">
    <property type="term" value="C:signal peptidase complex"/>
    <property type="evidence" value="ECO:0007669"/>
    <property type="project" value="InterPro"/>
</dbReference>
<dbReference type="InterPro" id="IPR009542">
    <property type="entry name" value="Spc1/SPCS1"/>
</dbReference>
<evidence type="ECO:0000256" key="6">
    <source>
        <dbReference type="ARBA" id="ARBA00022989"/>
    </source>
</evidence>
<dbReference type="PANTHER" id="PTHR13202:SF0">
    <property type="entry name" value="SIGNAL PEPTIDASE COMPLEX SUBUNIT 1"/>
    <property type="match status" value="1"/>
</dbReference>
<organism evidence="10 11">
    <name type="scientific">Acaulospora morrowiae</name>
    <dbReference type="NCBI Taxonomy" id="94023"/>
    <lineage>
        <taxon>Eukaryota</taxon>
        <taxon>Fungi</taxon>
        <taxon>Fungi incertae sedis</taxon>
        <taxon>Mucoromycota</taxon>
        <taxon>Glomeromycotina</taxon>
        <taxon>Glomeromycetes</taxon>
        <taxon>Diversisporales</taxon>
        <taxon>Acaulosporaceae</taxon>
        <taxon>Acaulospora</taxon>
    </lineage>
</organism>
<keyword evidence="7 9" id="KW-0472">Membrane</keyword>
<evidence type="ECO:0000256" key="2">
    <source>
        <dbReference type="ARBA" id="ARBA00005245"/>
    </source>
</evidence>
<dbReference type="GO" id="GO:0006465">
    <property type="term" value="P:signal peptide processing"/>
    <property type="evidence" value="ECO:0007669"/>
    <property type="project" value="InterPro"/>
</dbReference>
<comment type="similarity">
    <text evidence="2">Belongs to the SPCS1 family.</text>
</comment>
<dbReference type="EMBL" id="CAJVPV010006490">
    <property type="protein sequence ID" value="CAG8605881.1"/>
    <property type="molecule type" value="Genomic_DNA"/>
</dbReference>
<evidence type="ECO:0000256" key="7">
    <source>
        <dbReference type="ARBA" id="ARBA00023136"/>
    </source>
</evidence>
<dbReference type="OrthoDB" id="263893at2759"/>
<sequence>MYNWLECKFDFEGQRLAESISQISITSFATLGFLLGFLLQDLQITAIIFLAGIAVTALIVLPSWSIYNKNPVQWLPEIPVDKKSE</sequence>
<gene>
    <name evidence="10" type="ORF">AMORRO_LOCUS7990</name>
</gene>
<keyword evidence="11" id="KW-1185">Reference proteome</keyword>
<feature type="transmembrane region" description="Helical" evidence="9">
    <location>
        <begin position="20"/>
        <end position="39"/>
    </location>
</feature>
<keyword evidence="4 9" id="KW-0812">Transmembrane</keyword>